<evidence type="ECO:0000256" key="1">
    <source>
        <dbReference type="SAM" id="MobiDB-lite"/>
    </source>
</evidence>
<proteinExistence type="predicted"/>
<dbReference type="Pfam" id="PF13456">
    <property type="entry name" value="RVT_3"/>
    <property type="match status" value="1"/>
</dbReference>
<evidence type="ECO:0000313" key="3">
    <source>
        <dbReference type="EnsemblPlants" id="AUR62003316-RA:cds"/>
    </source>
</evidence>
<dbReference type="AlphaFoldDB" id="A0A803KWA8"/>
<dbReference type="PANTHER" id="PTHR47723:SF19">
    <property type="entry name" value="POLYNUCLEOTIDYL TRANSFERASE, RIBONUCLEASE H-LIKE SUPERFAMILY PROTEIN"/>
    <property type="match status" value="1"/>
</dbReference>
<dbReference type="Gene3D" id="3.30.420.10">
    <property type="entry name" value="Ribonuclease H-like superfamily/Ribonuclease H"/>
    <property type="match status" value="1"/>
</dbReference>
<reference evidence="3" key="2">
    <citation type="submission" date="2021-03" db="UniProtKB">
        <authorList>
            <consortium name="EnsemblPlants"/>
        </authorList>
    </citation>
    <scope>IDENTIFICATION</scope>
</reference>
<dbReference type="Gramene" id="AUR62003316-RA">
    <property type="protein sequence ID" value="AUR62003316-RA:cds"/>
    <property type="gene ID" value="AUR62003316"/>
</dbReference>
<name>A0A803KWA8_CHEQI</name>
<dbReference type="InterPro" id="IPR002156">
    <property type="entry name" value="RNaseH_domain"/>
</dbReference>
<protein>
    <recommendedName>
        <fullName evidence="2">RNase H type-1 domain-containing protein</fullName>
    </recommendedName>
</protein>
<organism evidence="3 4">
    <name type="scientific">Chenopodium quinoa</name>
    <name type="common">Quinoa</name>
    <dbReference type="NCBI Taxonomy" id="63459"/>
    <lineage>
        <taxon>Eukaryota</taxon>
        <taxon>Viridiplantae</taxon>
        <taxon>Streptophyta</taxon>
        <taxon>Embryophyta</taxon>
        <taxon>Tracheophyta</taxon>
        <taxon>Spermatophyta</taxon>
        <taxon>Magnoliopsida</taxon>
        <taxon>eudicotyledons</taxon>
        <taxon>Gunneridae</taxon>
        <taxon>Pentapetalae</taxon>
        <taxon>Caryophyllales</taxon>
        <taxon>Chenopodiaceae</taxon>
        <taxon>Chenopodioideae</taxon>
        <taxon>Atripliceae</taxon>
        <taxon>Chenopodium</taxon>
    </lineage>
</organism>
<dbReference type="CDD" id="cd06222">
    <property type="entry name" value="RNase_H_like"/>
    <property type="match status" value="1"/>
</dbReference>
<evidence type="ECO:0000259" key="2">
    <source>
        <dbReference type="Pfam" id="PF13456"/>
    </source>
</evidence>
<dbReference type="GO" id="GO:0004523">
    <property type="term" value="F:RNA-DNA hybrid ribonuclease activity"/>
    <property type="evidence" value="ECO:0007669"/>
    <property type="project" value="InterPro"/>
</dbReference>
<reference evidence="3" key="1">
    <citation type="journal article" date="2017" name="Nature">
        <title>The genome of Chenopodium quinoa.</title>
        <authorList>
            <person name="Jarvis D.E."/>
            <person name="Ho Y.S."/>
            <person name="Lightfoot D.J."/>
            <person name="Schmoeckel S.M."/>
            <person name="Li B."/>
            <person name="Borm T.J.A."/>
            <person name="Ohyanagi H."/>
            <person name="Mineta K."/>
            <person name="Michell C.T."/>
            <person name="Saber N."/>
            <person name="Kharbatia N.M."/>
            <person name="Rupper R.R."/>
            <person name="Sharp A.R."/>
            <person name="Dally N."/>
            <person name="Boughton B.A."/>
            <person name="Woo Y.H."/>
            <person name="Gao G."/>
            <person name="Schijlen E.G.W.M."/>
            <person name="Guo X."/>
            <person name="Momin A.A."/>
            <person name="Negrao S."/>
            <person name="Al-Babili S."/>
            <person name="Gehring C."/>
            <person name="Roessner U."/>
            <person name="Jung C."/>
            <person name="Murphy K."/>
            <person name="Arold S.T."/>
            <person name="Gojobori T."/>
            <person name="van der Linden C.G."/>
            <person name="van Loo E.N."/>
            <person name="Jellen E.N."/>
            <person name="Maughan P.J."/>
            <person name="Tester M."/>
        </authorList>
    </citation>
    <scope>NUCLEOTIDE SEQUENCE [LARGE SCALE GENOMIC DNA]</scope>
    <source>
        <strain evidence="3">cv. PI 614886</strain>
    </source>
</reference>
<dbReference type="Proteomes" id="UP000596660">
    <property type="component" value="Unplaced"/>
</dbReference>
<feature type="region of interest" description="Disordered" evidence="1">
    <location>
        <begin position="279"/>
        <end position="298"/>
    </location>
</feature>
<keyword evidence="4" id="KW-1185">Reference proteome</keyword>
<dbReference type="InterPro" id="IPR044730">
    <property type="entry name" value="RNase_H-like_dom_plant"/>
</dbReference>
<accession>A0A803KWA8</accession>
<dbReference type="InterPro" id="IPR012337">
    <property type="entry name" value="RNaseH-like_sf"/>
</dbReference>
<sequence>MVDTQSNWALFRGKRSPTPFNRGSHIWSAVGKGWDLFRNSLIWEVGNGENISHWKDRWLHSDSMRSLLVGPLPPNSDEINLANITIHNRGELEQAINFQIPDDIFTRIESINLSTSEDFNFTTWTKRAFLRSTKESGCAGVCRNEHGTWIEGFQWKGFSTSASDAELQAILLALTWIKDRGWTSCHIESDSKFTVQDIQHCRDYLLTPKVNACRLLLQEQADVKLYYGERGKNSVADLLAKDARRNLDILNSFCIITDPPDACKRILEQDAANRINGSGHHSVMLGNPMGSQQNLNLT</sequence>
<dbReference type="SUPFAM" id="SSF53098">
    <property type="entry name" value="Ribonuclease H-like"/>
    <property type="match status" value="1"/>
</dbReference>
<evidence type="ECO:0000313" key="4">
    <source>
        <dbReference type="Proteomes" id="UP000596660"/>
    </source>
</evidence>
<feature type="domain" description="RNase H type-1" evidence="2">
    <location>
        <begin position="129"/>
        <end position="243"/>
    </location>
</feature>
<dbReference type="InterPro" id="IPR036397">
    <property type="entry name" value="RNaseH_sf"/>
</dbReference>
<dbReference type="InterPro" id="IPR053151">
    <property type="entry name" value="RNase_H-like"/>
</dbReference>
<feature type="compositionally biased region" description="Polar residues" evidence="1">
    <location>
        <begin position="289"/>
        <end position="298"/>
    </location>
</feature>
<dbReference type="PANTHER" id="PTHR47723">
    <property type="entry name" value="OS05G0353850 PROTEIN"/>
    <property type="match status" value="1"/>
</dbReference>
<dbReference type="EnsemblPlants" id="AUR62003316-RA">
    <property type="protein sequence ID" value="AUR62003316-RA:cds"/>
    <property type="gene ID" value="AUR62003316"/>
</dbReference>
<dbReference type="GO" id="GO:0003676">
    <property type="term" value="F:nucleic acid binding"/>
    <property type="evidence" value="ECO:0007669"/>
    <property type="project" value="InterPro"/>
</dbReference>